<evidence type="ECO:0000256" key="2">
    <source>
        <dbReference type="ARBA" id="ARBA00022588"/>
    </source>
</evidence>
<keyword evidence="4 6" id="KW-0391">Immunity</keyword>
<dbReference type="PANTHER" id="PTHR11022:SF77">
    <property type="entry name" value="PEPTIDOGLYCAN-RECOGNITION PROTEIN LB"/>
    <property type="match status" value="1"/>
</dbReference>
<dbReference type="Proteomes" id="UP000235965">
    <property type="component" value="Unassembled WGS sequence"/>
</dbReference>
<keyword evidence="3 8" id="KW-0732">Signal</keyword>
<organism evidence="11 12">
    <name type="scientific">Cryptotermes secundus</name>
    <dbReference type="NCBI Taxonomy" id="105785"/>
    <lineage>
        <taxon>Eukaryota</taxon>
        <taxon>Metazoa</taxon>
        <taxon>Ecdysozoa</taxon>
        <taxon>Arthropoda</taxon>
        <taxon>Hexapoda</taxon>
        <taxon>Insecta</taxon>
        <taxon>Pterygota</taxon>
        <taxon>Neoptera</taxon>
        <taxon>Polyneoptera</taxon>
        <taxon>Dictyoptera</taxon>
        <taxon>Blattodea</taxon>
        <taxon>Blattoidea</taxon>
        <taxon>Termitoidae</taxon>
        <taxon>Kalotermitidae</taxon>
        <taxon>Cryptotermitinae</taxon>
        <taxon>Cryptotermes</taxon>
    </lineage>
</organism>
<evidence type="ECO:0000256" key="5">
    <source>
        <dbReference type="ARBA" id="ARBA00023157"/>
    </source>
</evidence>
<dbReference type="AlphaFoldDB" id="A0A2J7Q6X3"/>
<dbReference type="Gene3D" id="3.40.80.10">
    <property type="entry name" value="Peptidoglycan recognition protein-like"/>
    <property type="match status" value="1"/>
</dbReference>
<evidence type="ECO:0000259" key="10">
    <source>
        <dbReference type="SMART" id="SM00701"/>
    </source>
</evidence>
<dbReference type="InterPro" id="IPR015510">
    <property type="entry name" value="PGRP"/>
</dbReference>
<evidence type="ECO:0000259" key="9">
    <source>
        <dbReference type="SMART" id="SM00644"/>
    </source>
</evidence>
<evidence type="ECO:0000256" key="6">
    <source>
        <dbReference type="PIRNR" id="PIRNR037945"/>
    </source>
</evidence>
<feature type="signal peptide" evidence="8">
    <location>
        <begin position="1"/>
        <end position="23"/>
    </location>
</feature>
<dbReference type="InterPro" id="IPR017331">
    <property type="entry name" value="Peptidoglycan_recognition"/>
</dbReference>
<keyword evidence="5 7" id="KW-1015">Disulfide bond</keyword>
<comment type="caution">
    <text evidence="11">The sequence shown here is derived from an EMBL/GenBank/DDBJ whole genome shotgun (WGS) entry which is preliminary data.</text>
</comment>
<dbReference type="InterPro" id="IPR036505">
    <property type="entry name" value="Amidase/PGRP_sf"/>
</dbReference>
<dbReference type="GO" id="GO:0042834">
    <property type="term" value="F:peptidoglycan binding"/>
    <property type="evidence" value="ECO:0007669"/>
    <property type="project" value="InterPro"/>
</dbReference>
<feature type="domain" description="Peptidoglycan recognition protein family" evidence="10">
    <location>
        <begin position="34"/>
        <end position="178"/>
    </location>
</feature>
<dbReference type="GO" id="GO:0008745">
    <property type="term" value="F:N-acetylmuramoyl-L-alanine amidase activity"/>
    <property type="evidence" value="ECO:0007669"/>
    <property type="project" value="InterPro"/>
</dbReference>
<dbReference type="Pfam" id="PF01510">
    <property type="entry name" value="Amidase_2"/>
    <property type="match status" value="1"/>
</dbReference>
<dbReference type="GO" id="GO:0009253">
    <property type="term" value="P:peptidoglycan catabolic process"/>
    <property type="evidence" value="ECO:0007669"/>
    <property type="project" value="InterPro"/>
</dbReference>
<evidence type="ECO:0000256" key="4">
    <source>
        <dbReference type="ARBA" id="ARBA00022859"/>
    </source>
</evidence>
<protein>
    <recommendedName>
        <fullName evidence="6">Peptidoglycan-recognition protein</fullName>
    </recommendedName>
</protein>
<evidence type="ECO:0000313" key="12">
    <source>
        <dbReference type="Proteomes" id="UP000235965"/>
    </source>
</evidence>
<evidence type="ECO:0000256" key="7">
    <source>
        <dbReference type="PIRSR" id="PIRSR037945-1"/>
    </source>
</evidence>
<dbReference type="SUPFAM" id="SSF55846">
    <property type="entry name" value="N-acetylmuramoyl-L-alanine amidase-like"/>
    <property type="match status" value="1"/>
</dbReference>
<feature type="disulfide bond" evidence="7">
    <location>
        <begin position="72"/>
        <end position="78"/>
    </location>
</feature>
<dbReference type="SMART" id="SM00644">
    <property type="entry name" value="Ami_2"/>
    <property type="match status" value="1"/>
</dbReference>
<evidence type="ECO:0000256" key="3">
    <source>
        <dbReference type="ARBA" id="ARBA00022729"/>
    </source>
</evidence>
<comment type="similarity">
    <text evidence="1 6">Belongs to the N-acetylmuramoyl-L-alanine amidase 2 family.</text>
</comment>
<sequence length="209" mass="23327">MGQTDVNIVLCAVIAAALQMTGAAVIIRRDTSCPDIVTREQWGTKPAKETDNITSLPVPFVVLHHTHRPRFCNSSEDCEAAMRTMQYMHQDLRGWFDIGYNFCVGGTGNVYEGRGWDVQGAHAPRYNNRSTGICFIGDFMDSLPTPEMMEAAKDLIQCGVERGSIAVDYKLLGHRQVRDTLCPGDTFYENITTWSHWDPLADVVTVTHT</sequence>
<feature type="disulfide bond" evidence="7">
    <location>
        <begin position="33"/>
        <end position="158"/>
    </location>
</feature>
<dbReference type="InterPro" id="IPR006619">
    <property type="entry name" value="PGRP_domain_met/bac"/>
</dbReference>
<dbReference type="FunFam" id="3.40.80.10:FF:000001">
    <property type="entry name" value="Peptidoglycan recognition protein 1"/>
    <property type="match status" value="1"/>
</dbReference>
<evidence type="ECO:0000313" key="11">
    <source>
        <dbReference type="EMBL" id="PNF24334.1"/>
    </source>
</evidence>
<gene>
    <name evidence="11" type="ORF">B7P43_G11911</name>
</gene>
<accession>A0A2J7Q6X3</accession>
<feature type="domain" description="N-acetylmuramoyl-L-alanine amidase" evidence="9">
    <location>
        <begin position="47"/>
        <end position="184"/>
    </location>
</feature>
<dbReference type="PIRSF" id="PIRSF037945">
    <property type="entry name" value="PGRPs"/>
    <property type="match status" value="1"/>
</dbReference>
<reference evidence="11 12" key="1">
    <citation type="submission" date="2017-12" db="EMBL/GenBank/DDBJ databases">
        <title>Hemimetabolous genomes reveal molecular basis of termite eusociality.</title>
        <authorList>
            <person name="Harrison M.C."/>
            <person name="Jongepier E."/>
            <person name="Robertson H.M."/>
            <person name="Arning N."/>
            <person name="Bitard-Feildel T."/>
            <person name="Chao H."/>
            <person name="Childers C.P."/>
            <person name="Dinh H."/>
            <person name="Doddapaneni H."/>
            <person name="Dugan S."/>
            <person name="Gowin J."/>
            <person name="Greiner C."/>
            <person name="Han Y."/>
            <person name="Hu H."/>
            <person name="Hughes D.S.T."/>
            <person name="Huylmans A.-K."/>
            <person name="Kemena C."/>
            <person name="Kremer L.P.M."/>
            <person name="Lee S.L."/>
            <person name="Lopez-Ezquerra A."/>
            <person name="Mallet L."/>
            <person name="Monroy-Kuhn J.M."/>
            <person name="Moser A."/>
            <person name="Murali S.C."/>
            <person name="Muzny D.M."/>
            <person name="Otani S."/>
            <person name="Piulachs M.-D."/>
            <person name="Poelchau M."/>
            <person name="Qu J."/>
            <person name="Schaub F."/>
            <person name="Wada-Katsumata A."/>
            <person name="Worley K.C."/>
            <person name="Xie Q."/>
            <person name="Ylla G."/>
            <person name="Poulsen M."/>
            <person name="Gibbs R.A."/>
            <person name="Schal C."/>
            <person name="Richards S."/>
            <person name="Belles X."/>
            <person name="Korb J."/>
            <person name="Bornberg-Bauer E."/>
        </authorList>
    </citation>
    <scope>NUCLEOTIDE SEQUENCE [LARGE SCALE GENOMIC DNA]</scope>
    <source>
        <tissue evidence="11">Whole body</tissue>
    </source>
</reference>
<proteinExistence type="inferred from homology"/>
<dbReference type="GO" id="GO:0045087">
    <property type="term" value="P:innate immune response"/>
    <property type="evidence" value="ECO:0007669"/>
    <property type="project" value="UniProtKB-KW"/>
</dbReference>
<evidence type="ECO:0000256" key="8">
    <source>
        <dbReference type="SAM" id="SignalP"/>
    </source>
</evidence>
<dbReference type="STRING" id="105785.A0A2J7Q6X3"/>
<dbReference type="InterPro" id="IPR002502">
    <property type="entry name" value="Amidase_domain"/>
</dbReference>
<feature type="chain" id="PRO_5014412989" description="Peptidoglycan-recognition protein" evidence="8">
    <location>
        <begin position="24"/>
        <end position="209"/>
    </location>
</feature>
<dbReference type="FunCoup" id="A0A2J7Q6X3">
    <property type="interactions" value="28"/>
</dbReference>
<dbReference type="InParanoid" id="A0A2J7Q6X3"/>
<name>A0A2J7Q6X3_9NEOP</name>
<keyword evidence="12" id="KW-1185">Reference proteome</keyword>
<dbReference type="CDD" id="cd06583">
    <property type="entry name" value="PGRP"/>
    <property type="match status" value="1"/>
</dbReference>
<keyword evidence="2 6" id="KW-0399">Innate immunity</keyword>
<dbReference type="GO" id="GO:0008270">
    <property type="term" value="F:zinc ion binding"/>
    <property type="evidence" value="ECO:0007669"/>
    <property type="project" value="InterPro"/>
</dbReference>
<dbReference type="OrthoDB" id="10001926at2759"/>
<evidence type="ECO:0000256" key="1">
    <source>
        <dbReference type="ARBA" id="ARBA00007553"/>
    </source>
</evidence>
<dbReference type="EMBL" id="NEVH01017450">
    <property type="protein sequence ID" value="PNF24334.1"/>
    <property type="molecule type" value="Genomic_DNA"/>
</dbReference>
<dbReference type="PANTHER" id="PTHR11022">
    <property type="entry name" value="PEPTIDOGLYCAN RECOGNITION PROTEIN"/>
    <property type="match status" value="1"/>
</dbReference>
<dbReference type="SMART" id="SM00701">
    <property type="entry name" value="PGRP"/>
    <property type="match status" value="1"/>
</dbReference>